<keyword evidence="11" id="KW-1185">Reference proteome</keyword>
<feature type="transmembrane region" description="Helical" evidence="8">
    <location>
        <begin position="360"/>
        <end position="379"/>
    </location>
</feature>
<feature type="transmembrane region" description="Helical" evidence="8">
    <location>
        <begin position="192"/>
        <end position="211"/>
    </location>
</feature>
<dbReference type="RefSeq" id="WP_309966051.1">
    <property type="nucleotide sequence ID" value="NZ_JAVDWH010000001.1"/>
</dbReference>
<evidence type="ECO:0000256" key="2">
    <source>
        <dbReference type="ARBA" id="ARBA00008537"/>
    </source>
</evidence>
<dbReference type="NCBIfam" id="TIGR00711">
    <property type="entry name" value="efflux_EmrB"/>
    <property type="match status" value="1"/>
</dbReference>
<feature type="transmembrane region" description="Helical" evidence="8">
    <location>
        <begin position="385"/>
        <end position="413"/>
    </location>
</feature>
<evidence type="ECO:0000313" key="10">
    <source>
        <dbReference type="EMBL" id="MDR7085541.1"/>
    </source>
</evidence>
<dbReference type="PRINTS" id="PR01036">
    <property type="entry name" value="TCRTETB"/>
</dbReference>
<feature type="transmembrane region" description="Helical" evidence="8">
    <location>
        <begin position="138"/>
        <end position="156"/>
    </location>
</feature>
<dbReference type="EMBL" id="JAVDWH010000001">
    <property type="protein sequence ID" value="MDR7085541.1"/>
    <property type="molecule type" value="Genomic_DNA"/>
</dbReference>
<feature type="domain" description="Major facilitator superfamily (MFS) profile" evidence="9">
    <location>
        <begin position="40"/>
        <end position="493"/>
    </location>
</feature>
<keyword evidence="6 8" id="KW-1133">Transmembrane helix</keyword>
<feature type="transmembrane region" description="Helical" evidence="8">
    <location>
        <begin position="223"/>
        <end position="243"/>
    </location>
</feature>
<comment type="similarity">
    <text evidence="2">Belongs to the major facilitator superfamily. EmrB family.</text>
</comment>
<feature type="transmembrane region" description="Helical" evidence="8">
    <location>
        <begin position="168"/>
        <end position="186"/>
    </location>
</feature>
<name>A0ABU1UK66_9ACTN</name>
<comment type="caution">
    <text evidence="10">The sequence shown here is derived from an EMBL/GenBank/DDBJ whole genome shotgun (WGS) entry which is preliminary data.</text>
</comment>
<gene>
    <name evidence="10" type="ORF">J2X11_000380</name>
</gene>
<evidence type="ECO:0000256" key="3">
    <source>
        <dbReference type="ARBA" id="ARBA00022448"/>
    </source>
</evidence>
<feature type="transmembrane region" description="Helical" evidence="8">
    <location>
        <begin position="105"/>
        <end position="126"/>
    </location>
</feature>
<feature type="transmembrane region" description="Helical" evidence="8">
    <location>
        <begin position="325"/>
        <end position="348"/>
    </location>
</feature>
<comment type="subcellular location">
    <subcellularLocation>
        <location evidence="1">Cell membrane</location>
        <topology evidence="1">Multi-pass membrane protein</topology>
    </subcellularLocation>
</comment>
<evidence type="ECO:0000256" key="5">
    <source>
        <dbReference type="ARBA" id="ARBA00022692"/>
    </source>
</evidence>
<dbReference type="InterPro" id="IPR020846">
    <property type="entry name" value="MFS_dom"/>
</dbReference>
<dbReference type="InterPro" id="IPR004638">
    <property type="entry name" value="EmrB-like"/>
</dbReference>
<dbReference type="Gene3D" id="1.20.1720.10">
    <property type="entry name" value="Multidrug resistance protein D"/>
    <property type="match status" value="1"/>
</dbReference>
<dbReference type="InterPro" id="IPR036259">
    <property type="entry name" value="MFS_trans_sf"/>
</dbReference>
<feature type="transmembrane region" description="Helical" evidence="8">
    <location>
        <begin position="425"/>
        <end position="445"/>
    </location>
</feature>
<evidence type="ECO:0000256" key="8">
    <source>
        <dbReference type="SAM" id="Phobius"/>
    </source>
</evidence>
<evidence type="ECO:0000256" key="1">
    <source>
        <dbReference type="ARBA" id="ARBA00004651"/>
    </source>
</evidence>
<accession>A0ABU1UK66</accession>
<feature type="transmembrane region" description="Helical" evidence="8">
    <location>
        <begin position="43"/>
        <end position="66"/>
    </location>
</feature>
<dbReference type="PANTHER" id="PTHR42718">
    <property type="entry name" value="MAJOR FACILITATOR SUPERFAMILY MULTIDRUG TRANSPORTER MFSC"/>
    <property type="match status" value="1"/>
</dbReference>
<dbReference type="CDD" id="cd17503">
    <property type="entry name" value="MFS_LmrB_MDR_like"/>
    <property type="match status" value="1"/>
</dbReference>
<keyword evidence="4" id="KW-1003">Cell membrane</keyword>
<dbReference type="Proteomes" id="UP001257739">
    <property type="component" value="Unassembled WGS sequence"/>
</dbReference>
<dbReference type="InterPro" id="IPR011701">
    <property type="entry name" value="MFS"/>
</dbReference>
<sequence length="501" mass="52851">MTAHTDGVPEASTEPELAEFEAEFSQASDESGDTFKTPLVIKLLVAATFVVILNETIMLNAIPHLMDDFNVAARDAQWISSIFMLTMAAVIPITGWFLQRVTTRSAYTIAMTTFGIGTIICGTAPIFEMLLVGRAVQAAGTAVMMPLLMTTVMTVVPEQARGRVMGNMMLAISVAPAMGPAVSGLILNLGSWRLIFAFMLPIAVVVSVLSLRHLKNVGETNTAPVSWFSVAVAALGFSTLVYGLSEVGARSTGQLTLLIGGGAALVALFTLWQLRLQRVEAPLLDLRAFKHRTFTVTLVLMSMAFMAFLGSMILLPLYLQQLRGLSAMQTGLLVMPGGLAMGLLGPRIGAIYDKIGARPLVIPGSILMVVALFTISRVIDESTSYALLLGLHVLLMLSLAAIFTPVFTLGLGALPPELYSHGSSILGTLQQVAGAIGTAALVVILENRSESLVSSGSTADQAFVGGLQWAFVAGAVFGAVVIVLSLMLPAKADLPAAPAHH</sequence>
<evidence type="ECO:0000259" key="9">
    <source>
        <dbReference type="PROSITE" id="PS50850"/>
    </source>
</evidence>
<evidence type="ECO:0000256" key="4">
    <source>
        <dbReference type="ARBA" id="ARBA00022475"/>
    </source>
</evidence>
<keyword evidence="7 8" id="KW-0472">Membrane</keyword>
<evidence type="ECO:0000256" key="7">
    <source>
        <dbReference type="ARBA" id="ARBA00023136"/>
    </source>
</evidence>
<protein>
    <submittedName>
        <fullName evidence="10">DHA2 family lincomycin resistance protein-like MFS transporter</fullName>
    </submittedName>
</protein>
<organism evidence="10 11">
    <name type="scientific">Aeromicrobium panaciterrae</name>
    <dbReference type="NCBI Taxonomy" id="363861"/>
    <lineage>
        <taxon>Bacteria</taxon>
        <taxon>Bacillati</taxon>
        <taxon>Actinomycetota</taxon>
        <taxon>Actinomycetes</taxon>
        <taxon>Propionibacteriales</taxon>
        <taxon>Nocardioidaceae</taxon>
        <taxon>Aeromicrobium</taxon>
    </lineage>
</organism>
<dbReference type="PROSITE" id="PS50850">
    <property type="entry name" value="MFS"/>
    <property type="match status" value="1"/>
</dbReference>
<dbReference type="Pfam" id="PF07690">
    <property type="entry name" value="MFS_1"/>
    <property type="match status" value="1"/>
</dbReference>
<reference evidence="10 11" key="1">
    <citation type="submission" date="2023-07" db="EMBL/GenBank/DDBJ databases">
        <title>Sorghum-associated microbial communities from plants grown in Nebraska, USA.</title>
        <authorList>
            <person name="Schachtman D."/>
        </authorList>
    </citation>
    <scope>NUCLEOTIDE SEQUENCE [LARGE SCALE GENOMIC DNA]</scope>
    <source>
        <strain evidence="10 11">BE248</strain>
    </source>
</reference>
<feature type="transmembrane region" description="Helical" evidence="8">
    <location>
        <begin position="465"/>
        <end position="488"/>
    </location>
</feature>
<keyword evidence="3" id="KW-0813">Transport</keyword>
<feature type="transmembrane region" description="Helical" evidence="8">
    <location>
        <begin position="294"/>
        <end position="319"/>
    </location>
</feature>
<evidence type="ECO:0000313" key="11">
    <source>
        <dbReference type="Proteomes" id="UP001257739"/>
    </source>
</evidence>
<evidence type="ECO:0000256" key="6">
    <source>
        <dbReference type="ARBA" id="ARBA00022989"/>
    </source>
</evidence>
<feature type="transmembrane region" description="Helical" evidence="8">
    <location>
        <begin position="78"/>
        <end position="98"/>
    </location>
</feature>
<dbReference type="PANTHER" id="PTHR42718:SF9">
    <property type="entry name" value="MAJOR FACILITATOR SUPERFAMILY MULTIDRUG TRANSPORTER MFSC"/>
    <property type="match status" value="1"/>
</dbReference>
<feature type="transmembrane region" description="Helical" evidence="8">
    <location>
        <begin position="255"/>
        <end position="274"/>
    </location>
</feature>
<dbReference type="SUPFAM" id="SSF103473">
    <property type="entry name" value="MFS general substrate transporter"/>
    <property type="match status" value="1"/>
</dbReference>
<dbReference type="Gene3D" id="1.20.1250.20">
    <property type="entry name" value="MFS general substrate transporter like domains"/>
    <property type="match status" value="1"/>
</dbReference>
<keyword evidence="5 8" id="KW-0812">Transmembrane</keyword>
<proteinExistence type="inferred from homology"/>